<organism evidence="2">
    <name type="scientific">Timema bartmani</name>
    <dbReference type="NCBI Taxonomy" id="61472"/>
    <lineage>
        <taxon>Eukaryota</taxon>
        <taxon>Metazoa</taxon>
        <taxon>Ecdysozoa</taxon>
        <taxon>Arthropoda</taxon>
        <taxon>Hexapoda</taxon>
        <taxon>Insecta</taxon>
        <taxon>Pterygota</taxon>
        <taxon>Neoptera</taxon>
        <taxon>Polyneoptera</taxon>
        <taxon>Phasmatodea</taxon>
        <taxon>Timematodea</taxon>
        <taxon>Timematoidea</taxon>
        <taxon>Timematidae</taxon>
        <taxon>Timema</taxon>
    </lineage>
</organism>
<proteinExistence type="predicted"/>
<gene>
    <name evidence="2" type="ORF">TBIB3V08_LOCUS554</name>
</gene>
<name>A0A7R9EMG4_9NEOP</name>
<dbReference type="PRINTS" id="PR00114">
    <property type="entry name" value="STPHPHTASE"/>
</dbReference>
<evidence type="ECO:0000259" key="1">
    <source>
        <dbReference type="SMART" id="SM00156"/>
    </source>
</evidence>
<accession>A0A7R9EMG4</accession>
<feature type="domain" description="Serine/threonine specific protein phosphatases" evidence="1">
    <location>
        <begin position="1"/>
        <end position="188"/>
    </location>
</feature>
<dbReference type="CDD" id="cd00144">
    <property type="entry name" value="MPP_PPP_family"/>
    <property type="match status" value="1"/>
</dbReference>
<dbReference type="GO" id="GO:0004722">
    <property type="term" value="F:protein serine/threonine phosphatase activity"/>
    <property type="evidence" value="ECO:0007669"/>
    <property type="project" value="TreeGrafter"/>
</dbReference>
<dbReference type="GO" id="GO:0005737">
    <property type="term" value="C:cytoplasm"/>
    <property type="evidence" value="ECO:0007669"/>
    <property type="project" value="TreeGrafter"/>
</dbReference>
<reference evidence="2" key="1">
    <citation type="submission" date="2020-11" db="EMBL/GenBank/DDBJ databases">
        <authorList>
            <person name="Tran Van P."/>
        </authorList>
    </citation>
    <scope>NUCLEOTIDE SEQUENCE</scope>
</reference>
<dbReference type="SMART" id="SM00156">
    <property type="entry name" value="PP2Ac"/>
    <property type="match status" value="1"/>
</dbReference>
<dbReference type="PANTHER" id="PTHR11668:SF496">
    <property type="entry name" value="SERINE_THREONINE-PROTEIN PHOSPHATASE"/>
    <property type="match status" value="1"/>
</dbReference>
<dbReference type="GO" id="GO:0005634">
    <property type="term" value="C:nucleus"/>
    <property type="evidence" value="ECO:0007669"/>
    <property type="project" value="TreeGrafter"/>
</dbReference>
<dbReference type="InterPro" id="IPR050341">
    <property type="entry name" value="PP1_catalytic_subunit"/>
</dbReference>
<dbReference type="InterPro" id="IPR006186">
    <property type="entry name" value="Ser/Thr-sp_prot-phosphatase"/>
</dbReference>
<sequence>MLFLGDYVGRSPIGVEVIAYLFASKLLAPKCVDKYGYKLGGEVWASVNNVLDTLALAAIIDDQVLCYQGGIPPAWLCPVVTAVDSIPCPLPNSQEDSALAWEIMWNDPMCQVNDEVSMELSANDGFVNNTRRGTGHVFSNAALDKFLMSNNLKLVVRAHETNESLSEESNSQVQFELITLATLHDTTMPMSVLLSDESNSQVQFELTDYSGNTARHDNANECGETTIGVLSAKGHRKEGRKGGSDGLL</sequence>
<dbReference type="PANTHER" id="PTHR11668">
    <property type="entry name" value="SERINE/THREONINE PROTEIN PHOSPHATASE"/>
    <property type="match status" value="1"/>
</dbReference>
<dbReference type="InterPro" id="IPR004843">
    <property type="entry name" value="Calcineurin-like_PHP"/>
</dbReference>
<dbReference type="SUPFAM" id="SSF56300">
    <property type="entry name" value="Metallo-dependent phosphatases"/>
    <property type="match status" value="1"/>
</dbReference>
<protein>
    <recommendedName>
        <fullName evidence="1">Serine/threonine specific protein phosphatases domain-containing protein</fullName>
    </recommendedName>
</protein>
<dbReference type="Gene3D" id="3.60.21.10">
    <property type="match status" value="1"/>
</dbReference>
<evidence type="ECO:0000313" key="2">
    <source>
        <dbReference type="EMBL" id="CAD7437954.1"/>
    </source>
</evidence>
<dbReference type="EMBL" id="OD564348">
    <property type="protein sequence ID" value="CAD7437954.1"/>
    <property type="molecule type" value="Genomic_DNA"/>
</dbReference>
<dbReference type="AlphaFoldDB" id="A0A7R9EMG4"/>
<dbReference type="Pfam" id="PF00149">
    <property type="entry name" value="Metallophos"/>
    <property type="match status" value="1"/>
</dbReference>
<dbReference type="InterPro" id="IPR029052">
    <property type="entry name" value="Metallo-depent_PP-like"/>
</dbReference>